<comment type="similarity">
    <text evidence="6">Belongs to the binding-protein-dependent transport system permease family.</text>
</comment>
<keyword evidence="9" id="KW-1185">Reference proteome</keyword>
<dbReference type="InterPro" id="IPR000515">
    <property type="entry name" value="MetI-like"/>
</dbReference>
<keyword evidence="2 6" id="KW-0813">Transport</keyword>
<dbReference type="Gene3D" id="1.10.3720.10">
    <property type="entry name" value="MetI-like"/>
    <property type="match status" value="2"/>
</dbReference>
<proteinExistence type="inferred from homology"/>
<feature type="transmembrane region" description="Helical" evidence="6">
    <location>
        <begin position="401"/>
        <end position="423"/>
    </location>
</feature>
<accession>A0ABW8I7M8</accession>
<evidence type="ECO:0000256" key="3">
    <source>
        <dbReference type="ARBA" id="ARBA00022692"/>
    </source>
</evidence>
<feature type="transmembrane region" description="Helical" evidence="6">
    <location>
        <begin position="312"/>
        <end position="336"/>
    </location>
</feature>
<dbReference type="CDD" id="cd06261">
    <property type="entry name" value="TM_PBP2"/>
    <property type="match status" value="2"/>
</dbReference>
<evidence type="ECO:0000313" key="9">
    <source>
        <dbReference type="Proteomes" id="UP001619911"/>
    </source>
</evidence>
<dbReference type="RefSeq" id="WP_404314374.1">
    <property type="nucleotide sequence ID" value="NZ_JAUIYO010000001.1"/>
</dbReference>
<dbReference type="Pfam" id="PF00528">
    <property type="entry name" value="BPD_transp_1"/>
    <property type="match status" value="2"/>
</dbReference>
<dbReference type="PANTHER" id="PTHR43496">
    <property type="entry name" value="PROTEIN LPLB"/>
    <property type="match status" value="1"/>
</dbReference>
<feature type="domain" description="ABC transmembrane type-1" evidence="7">
    <location>
        <begin position="364"/>
        <end position="568"/>
    </location>
</feature>
<evidence type="ECO:0000259" key="7">
    <source>
        <dbReference type="PROSITE" id="PS50928"/>
    </source>
</evidence>
<dbReference type="Proteomes" id="UP001619911">
    <property type="component" value="Unassembled WGS sequence"/>
</dbReference>
<evidence type="ECO:0000313" key="8">
    <source>
        <dbReference type="EMBL" id="MFK2824661.1"/>
    </source>
</evidence>
<feature type="transmembrane region" description="Helical" evidence="6">
    <location>
        <begin position="160"/>
        <end position="187"/>
    </location>
</feature>
<keyword evidence="5 6" id="KW-0472">Membrane</keyword>
<feature type="transmembrane region" description="Helical" evidence="6">
    <location>
        <begin position="29"/>
        <end position="50"/>
    </location>
</feature>
<feature type="transmembrane region" description="Helical" evidence="6">
    <location>
        <begin position="443"/>
        <end position="467"/>
    </location>
</feature>
<feature type="transmembrane region" description="Helical" evidence="6">
    <location>
        <begin position="208"/>
        <end position="232"/>
    </location>
</feature>
<comment type="subcellular location">
    <subcellularLocation>
        <location evidence="6">Cell membrane</location>
        <topology evidence="6">Multi-pass membrane protein</topology>
    </subcellularLocation>
    <subcellularLocation>
        <location evidence="1">Membrane</location>
        <topology evidence="1">Multi-pass membrane protein</topology>
    </subcellularLocation>
</comment>
<dbReference type="InterPro" id="IPR017664">
    <property type="entry name" value="AminoethylPonate_ABC_perm-1"/>
</dbReference>
<evidence type="ECO:0000256" key="5">
    <source>
        <dbReference type="ARBA" id="ARBA00023136"/>
    </source>
</evidence>
<dbReference type="SUPFAM" id="SSF161098">
    <property type="entry name" value="MetI-like"/>
    <property type="match status" value="2"/>
</dbReference>
<keyword evidence="4 6" id="KW-1133">Transmembrane helix</keyword>
<feature type="domain" description="ABC transmembrane type-1" evidence="7">
    <location>
        <begin position="80"/>
        <end position="283"/>
    </location>
</feature>
<dbReference type="PROSITE" id="PS50928">
    <property type="entry name" value="ABC_TM1"/>
    <property type="match status" value="2"/>
</dbReference>
<feature type="transmembrane region" description="Helical" evidence="6">
    <location>
        <begin position="368"/>
        <end position="389"/>
    </location>
</feature>
<dbReference type="InterPro" id="IPR035906">
    <property type="entry name" value="MetI-like_sf"/>
</dbReference>
<name>A0ABW8I7M8_9BACI</name>
<organism evidence="8 9">
    <name type="scientific">Bacillus lumedeiriae</name>
    <dbReference type="NCBI Taxonomy" id="3058829"/>
    <lineage>
        <taxon>Bacteria</taxon>
        <taxon>Bacillati</taxon>
        <taxon>Bacillota</taxon>
        <taxon>Bacilli</taxon>
        <taxon>Bacillales</taxon>
        <taxon>Bacillaceae</taxon>
        <taxon>Bacillus</taxon>
    </lineage>
</organism>
<evidence type="ECO:0000256" key="1">
    <source>
        <dbReference type="ARBA" id="ARBA00004141"/>
    </source>
</evidence>
<feature type="transmembrane region" description="Helical" evidence="6">
    <location>
        <begin position="509"/>
        <end position="527"/>
    </location>
</feature>
<dbReference type="NCBIfam" id="TIGR03262">
    <property type="entry name" value="PhnU2"/>
    <property type="match status" value="1"/>
</dbReference>
<evidence type="ECO:0000256" key="2">
    <source>
        <dbReference type="ARBA" id="ARBA00022448"/>
    </source>
</evidence>
<sequence>MEWLEKNETAAISRRINKRGRKNEWLQRLLLLSLIGTFLLLLVFPLYQLFVQAFYSKDGSFVGLENFIQYFSSPALVQSLKNTIFISSTTTMISTALAFVYAYALVRSAIPGKWFFKSVALLPLFAPTMMHGIALMYLFGNQGLITNGFFGILPNVSFELYGPIGIIIAEVIYTFPQALLILLVAFQGTDYQMYEAADTLRASKLKKFLVITLPEVKYGVISASFVVFTLSFTDFGAPKIVGGQYNVLATDVYKQVIGQQNIAMGAAVGIILMLPAVFAFIVDRLTKQKHAASISAKSKPFQIKKGRLRDTILFLFCSAITGAVLLMVSAVLVAAFTKVWPYDLSFTFEHLGISSYTGNGMESFKNSVLVAVITAILGTCLTFLFAYGIEKIRRMSGLRKIGYFLSVIPLAVPGLVIGLGYIFFFSQSEIQFLSWEFKNPFHFLYGTVAIIVMANIIHFYSVAFVTATTSLKKLHKEYEVVSESMGVPFYKTFFTVTVPMCLPAISEMAMYFFVNSMVTISAVMFLYSPDFKLAAVSIVNMDDAGNLAAAAAMSSLILLTNILIKVLHEIITKKMLLRVSRWQRR</sequence>
<reference evidence="8 9" key="1">
    <citation type="submission" date="2023-07" db="EMBL/GenBank/DDBJ databases">
        <title>Bacillus lucianemedeirus sp. nov, a new species isolated from an immunobiological production facility.</title>
        <authorList>
            <person name="Costa L.V."/>
            <person name="Miranda R.V.S.L."/>
            <person name="Brandao M.L.L."/>
            <person name="Reis C.M.F."/>
            <person name="Frazao A.M."/>
            <person name="Cruz F.V."/>
            <person name="Baio P.V.P."/>
            <person name="Veras J.F.C."/>
            <person name="Ramos J.N."/>
            <person name="Vieira V."/>
        </authorList>
    </citation>
    <scope>NUCLEOTIDE SEQUENCE [LARGE SCALE GENOMIC DNA]</scope>
    <source>
        <strain evidence="8 9">B190/17</strain>
    </source>
</reference>
<protein>
    <submittedName>
        <fullName evidence="8">2-aminoethylphosphonate ABC transporter permease subunit</fullName>
    </submittedName>
</protein>
<dbReference type="PANTHER" id="PTHR43496:SF1">
    <property type="entry name" value="POLYGALACTURONAN_RHAMNOGALACTURONAN TRANSPORT SYSTEM PERMEASE PROTEIN YTEP"/>
    <property type="match status" value="1"/>
</dbReference>
<feature type="transmembrane region" description="Helical" evidence="6">
    <location>
        <begin position="118"/>
        <end position="140"/>
    </location>
</feature>
<feature type="transmembrane region" description="Helical" evidence="6">
    <location>
        <begin position="262"/>
        <end position="282"/>
    </location>
</feature>
<feature type="transmembrane region" description="Helical" evidence="6">
    <location>
        <begin position="547"/>
        <end position="568"/>
    </location>
</feature>
<feature type="transmembrane region" description="Helical" evidence="6">
    <location>
        <begin position="84"/>
        <end position="106"/>
    </location>
</feature>
<comment type="caution">
    <text evidence="8">The sequence shown here is derived from an EMBL/GenBank/DDBJ whole genome shotgun (WGS) entry which is preliminary data.</text>
</comment>
<gene>
    <name evidence="8" type="ORF">QYG89_02970</name>
</gene>
<evidence type="ECO:0000256" key="4">
    <source>
        <dbReference type="ARBA" id="ARBA00022989"/>
    </source>
</evidence>
<evidence type="ECO:0000256" key="6">
    <source>
        <dbReference type="RuleBase" id="RU363032"/>
    </source>
</evidence>
<keyword evidence="3 6" id="KW-0812">Transmembrane</keyword>
<dbReference type="EMBL" id="JAUIYO010000001">
    <property type="protein sequence ID" value="MFK2824661.1"/>
    <property type="molecule type" value="Genomic_DNA"/>
</dbReference>